<evidence type="ECO:0000259" key="18">
    <source>
        <dbReference type="PROSITE" id="PS51164"/>
    </source>
</evidence>
<dbReference type="SMART" id="SM00236">
    <property type="entry name" value="fCBD"/>
    <property type="match status" value="1"/>
</dbReference>
<keyword evidence="4" id="KW-0479">Metal-binding</keyword>
<dbReference type="SUPFAM" id="SSF57180">
    <property type="entry name" value="Cellulose-binding domain"/>
    <property type="match status" value="1"/>
</dbReference>
<evidence type="ECO:0000256" key="17">
    <source>
        <dbReference type="SAM" id="SignalP"/>
    </source>
</evidence>
<dbReference type="PANTHER" id="PTHR33353:SF2">
    <property type="entry name" value="ENDO-BETA-1,4-GLUCANASE D"/>
    <property type="match status" value="1"/>
</dbReference>
<keyword evidence="9" id="KW-0503">Monooxygenase</keyword>
<feature type="signal peptide" evidence="17">
    <location>
        <begin position="1"/>
        <end position="18"/>
    </location>
</feature>
<keyword evidence="6" id="KW-0136">Cellulose degradation</keyword>
<evidence type="ECO:0000256" key="16">
    <source>
        <dbReference type="SAM" id="MobiDB-lite"/>
    </source>
</evidence>
<dbReference type="PANTHER" id="PTHR33353">
    <property type="entry name" value="PUTATIVE (AFU_ORTHOLOGUE AFUA_1G12560)-RELATED"/>
    <property type="match status" value="1"/>
</dbReference>
<feature type="chain" id="PRO_5018042086" description="lytic cellulose monooxygenase (C4-dehydrogenating)" evidence="17">
    <location>
        <begin position="19"/>
        <end position="363"/>
    </location>
</feature>
<evidence type="ECO:0000256" key="15">
    <source>
        <dbReference type="ARBA" id="ARBA00047174"/>
    </source>
</evidence>
<evidence type="ECO:0000256" key="1">
    <source>
        <dbReference type="ARBA" id="ARBA00001973"/>
    </source>
</evidence>
<dbReference type="PROSITE" id="PS00562">
    <property type="entry name" value="CBM1_1"/>
    <property type="match status" value="1"/>
</dbReference>
<dbReference type="GO" id="GO:0046872">
    <property type="term" value="F:metal ion binding"/>
    <property type="evidence" value="ECO:0007669"/>
    <property type="project" value="UniProtKB-KW"/>
</dbReference>
<evidence type="ECO:0000256" key="5">
    <source>
        <dbReference type="ARBA" id="ARBA00022729"/>
    </source>
</evidence>
<evidence type="ECO:0000256" key="2">
    <source>
        <dbReference type="ARBA" id="ARBA00004613"/>
    </source>
</evidence>
<evidence type="ECO:0000313" key="19">
    <source>
        <dbReference type="EMBL" id="ROT43797.1"/>
    </source>
</evidence>
<dbReference type="GeneID" id="39581847"/>
<evidence type="ECO:0000256" key="9">
    <source>
        <dbReference type="ARBA" id="ARBA00023033"/>
    </source>
</evidence>
<dbReference type="RefSeq" id="XP_028471603.1">
    <property type="nucleotide sequence ID" value="XM_028613369.1"/>
</dbReference>
<evidence type="ECO:0000256" key="6">
    <source>
        <dbReference type="ARBA" id="ARBA00023001"/>
    </source>
</evidence>
<comment type="similarity">
    <text evidence="13">Belongs to the polysaccharide monooxygenase AA9 family.</text>
</comment>
<dbReference type="GO" id="GO:0005576">
    <property type="term" value="C:extracellular region"/>
    <property type="evidence" value="ECO:0007669"/>
    <property type="project" value="UniProtKB-SubCell"/>
</dbReference>
<keyword evidence="8" id="KW-0186">Copper</keyword>
<comment type="subcellular location">
    <subcellularLocation>
        <location evidence="2">Secreted</location>
    </subcellularLocation>
</comment>
<name>A0A3N2QAQ7_SODAK</name>
<reference evidence="19 20" key="1">
    <citation type="journal article" date="2018" name="Mol. Ecol.">
        <title>The obligate alkalophilic soda-lake fungus Sodiomyces alkalinus has shifted to a protein diet.</title>
        <authorList>
            <person name="Grum-Grzhimaylo A.A."/>
            <person name="Falkoski D.L."/>
            <person name="van den Heuvel J."/>
            <person name="Valero-Jimenez C.A."/>
            <person name="Min B."/>
            <person name="Choi I.G."/>
            <person name="Lipzen A."/>
            <person name="Daum C.G."/>
            <person name="Aanen D.K."/>
            <person name="Tsang A."/>
            <person name="Henrissat B."/>
            <person name="Bilanenko E.N."/>
            <person name="de Vries R.P."/>
            <person name="van Kan J.A.L."/>
            <person name="Grigoriev I.V."/>
            <person name="Debets A.J.M."/>
        </authorList>
    </citation>
    <scope>NUCLEOTIDE SEQUENCE [LARGE SCALE GENOMIC DNA]</scope>
    <source>
        <strain evidence="19 20">F11</strain>
    </source>
</reference>
<feature type="region of interest" description="Disordered" evidence="16">
    <location>
        <begin position="242"/>
        <end position="266"/>
    </location>
</feature>
<dbReference type="Pfam" id="PF03443">
    <property type="entry name" value="AA9"/>
    <property type="match status" value="1"/>
</dbReference>
<dbReference type="InterPro" id="IPR000254">
    <property type="entry name" value="CBD"/>
</dbReference>
<dbReference type="PROSITE" id="PS51164">
    <property type="entry name" value="CBM1_2"/>
    <property type="match status" value="1"/>
</dbReference>
<dbReference type="EMBL" id="ML119051">
    <property type="protein sequence ID" value="ROT43797.1"/>
    <property type="molecule type" value="Genomic_DNA"/>
</dbReference>
<dbReference type="EC" id="1.14.99.56" evidence="15"/>
<evidence type="ECO:0000256" key="14">
    <source>
        <dbReference type="ARBA" id="ARBA00045077"/>
    </source>
</evidence>
<comment type="catalytic activity">
    <reaction evidence="14">
        <text>[(1-&gt;4)-beta-D-glucosyl]n+m + reduced acceptor + O2 = 4-dehydro-beta-D-glucosyl-[(1-&gt;4)-beta-D-glucosyl]n-1 + [(1-&gt;4)-beta-D-glucosyl]m + acceptor + H2O.</text>
        <dbReference type="EC" id="1.14.99.56"/>
    </reaction>
</comment>
<sequence length="363" mass="39201">MKVSAIILGAAAAPLASAHYFFDVNIHNGVAQAPFRYIRDFTRATRYNPIKFSSNPSQDIRDNSHADGPDIRCNQGAFSNAGRTEVLTVNAGQEVRFRLGVGATMEHPGPGLVYMSRAPGDNVRAYDGSGDWFKIFQEGVCHSNGDFATNAWCTWGRNWVAATIPRDTPNGEYLVRVEHIGVHRSHVNQPEHYVSCMQVRVQGGGNGSPGPMVRFPGAYRATDAYATMSVYNGHRPFTFPGPAVWTGGNSGGSPPPTSPPPTNPPPSGGCSALYGQCGGSGWNGATCCSSGTCRAQNEWYSQCLNWKHEGIERETQIHWLCACIVVEQVNTGAFMFVMQCGPVDGIQMFSTDGVEVVASTVER</sequence>
<dbReference type="CDD" id="cd21175">
    <property type="entry name" value="LPMO_AA9"/>
    <property type="match status" value="1"/>
</dbReference>
<dbReference type="InterPro" id="IPR005103">
    <property type="entry name" value="AA9_LPMO"/>
</dbReference>
<feature type="domain" description="CBM1" evidence="18">
    <location>
        <begin position="269"/>
        <end position="304"/>
    </location>
</feature>
<keyword evidence="5 17" id="KW-0732">Signal</keyword>
<keyword evidence="11" id="KW-0119">Carbohydrate metabolism</keyword>
<organism evidence="19 20">
    <name type="scientific">Sodiomyces alkalinus (strain CBS 110278 / VKM F-3762 / F11)</name>
    <name type="common">Alkaliphilic filamentous fungus</name>
    <dbReference type="NCBI Taxonomy" id="1314773"/>
    <lineage>
        <taxon>Eukaryota</taxon>
        <taxon>Fungi</taxon>
        <taxon>Dikarya</taxon>
        <taxon>Ascomycota</taxon>
        <taxon>Pezizomycotina</taxon>
        <taxon>Sordariomycetes</taxon>
        <taxon>Hypocreomycetidae</taxon>
        <taxon>Glomerellales</taxon>
        <taxon>Plectosphaerellaceae</taxon>
        <taxon>Sodiomyces</taxon>
    </lineage>
</organism>
<dbReference type="OrthoDB" id="3496539at2759"/>
<keyword evidence="20" id="KW-1185">Reference proteome</keyword>
<evidence type="ECO:0000256" key="4">
    <source>
        <dbReference type="ARBA" id="ARBA00022723"/>
    </source>
</evidence>
<keyword evidence="10" id="KW-1015">Disulfide bond</keyword>
<accession>A0A3N2QAQ7</accession>
<evidence type="ECO:0000256" key="8">
    <source>
        <dbReference type="ARBA" id="ARBA00023008"/>
    </source>
</evidence>
<feature type="compositionally biased region" description="Pro residues" evidence="16">
    <location>
        <begin position="253"/>
        <end position="266"/>
    </location>
</feature>
<evidence type="ECO:0000256" key="7">
    <source>
        <dbReference type="ARBA" id="ARBA00023002"/>
    </source>
</evidence>
<evidence type="ECO:0000256" key="10">
    <source>
        <dbReference type="ARBA" id="ARBA00023157"/>
    </source>
</evidence>
<dbReference type="AlphaFoldDB" id="A0A3N2QAQ7"/>
<evidence type="ECO:0000256" key="13">
    <source>
        <dbReference type="ARBA" id="ARBA00044502"/>
    </source>
</evidence>
<dbReference type="Gene3D" id="2.70.50.70">
    <property type="match status" value="1"/>
</dbReference>
<dbReference type="Pfam" id="PF00734">
    <property type="entry name" value="CBM_1"/>
    <property type="match status" value="1"/>
</dbReference>
<keyword evidence="3" id="KW-0964">Secreted</keyword>
<dbReference type="InterPro" id="IPR049892">
    <property type="entry name" value="AA9"/>
</dbReference>
<protein>
    <recommendedName>
        <fullName evidence="15">lytic cellulose monooxygenase (C4-dehydrogenating)</fullName>
        <ecNumber evidence="15">1.14.99.56</ecNumber>
    </recommendedName>
</protein>
<evidence type="ECO:0000256" key="12">
    <source>
        <dbReference type="ARBA" id="ARBA00023326"/>
    </source>
</evidence>
<evidence type="ECO:0000256" key="3">
    <source>
        <dbReference type="ARBA" id="ARBA00022525"/>
    </source>
</evidence>
<comment type="cofactor">
    <cofactor evidence="1">
        <name>Cu(2+)</name>
        <dbReference type="ChEBI" id="CHEBI:29036"/>
    </cofactor>
</comment>
<dbReference type="Proteomes" id="UP000272025">
    <property type="component" value="Unassembled WGS sequence"/>
</dbReference>
<dbReference type="STRING" id="1314773.A0A3N2QAQ7"/>
<gene>
    <name evidence="19" type="ORF">SODALDRAFT_348427</name>
</gene>
<evidence type="ECO:0000256" key="11">
    <source>
        <dbReference type="ARBA" id="ARBA00023277"/>
    </source>
</evidence>
<dbReference type="GO" id="GO:0004497">
    <property type="term" value="F:monooxygenase activity"/>
    <property type="evidence" value="ECO:0007669"/>
    <property type="project" value="UniProtKB-KW"/>
</dbReference>
<dbReference type="GO" id="GO:0030248">
    <property type="term" value="F:cellulose binding"/>
    <property type="evidence" value="ECO:0007669"/>
    <property type="project" value="InterPro"/>
</dbReference>
<evidence type="ECO:0000313" key="20">
    <source>
        <dbReference type="Proteomes" id="UP000272025"/>
    </source>
</evidence>
<proteinExistence type="inferred from homology"/>
<keyword evidence="7" id="KW-0560">Oxidoreductase</keyword>
<dbReference type="InterPro" id="IPR035971">
    <property type="entry name" value="CBD_sf"/>
</dbReference>
<dbReference type="GO" id="GO:0030245">
    <property type="term" value="P:cellulose catabolic process"/>
    <property type="evidence" value="ECO:0007669"/>
    <property type="project" value="UniProtKB-KW"/>
</dbReference>
<keyword evidence="12" id="KW-0624">Polysaccharide degradation</keyword>